<gene>
    <name evidence="3" type="ORF">HNAJ_LOCUS7595</name>
</gene>
<dbReference type="Pfam" id="PF16092">
    <property type="entry name" value="CFAP61_N"/>
    <property type="match status" value="2"/>
</dbReference>
<dbReference type="InterPro" id="IPR036188">
    <property type="entry name" value="FAD/NAD-bd_sf"/>
</dbReference>
<reference evidence="5" key="1">
    <citation type="submission" date="2016-04" db="UniProtKB">
        <authorList>
            <consortium name="WormBaseParasite"/>
        </authorList>
    </citation>
    <scope>IDENTIFICATION</scope>
</reference>
<evidence type="ECO:0000259" key="1">
    <source>
        <dbReference type="Pfam" id="PF16092"/>
    </source>
</evidence>
<evidence type="ECO:0000313" key="3">
    <source>
        <dbReference type="EMBL" id="VDO03455.1"/>
    </source>
</evidence>
<accession>A0A0R3TKA9</accession>
<dbReference type="InterPro" id="IPR056299">
    <property type="entry name" value="CFAP61_dimer"/>
</dbReference>
<feature type="domain" description="CFAP61 dimerisation" evidence="2">
    <location>
        <begin position="1010"/>
        <end position="1129"/>
    </location>
</feature>
<dbReference type="SUPFAM" id="SSF51905">
    <property type="entry name" value="FAD/NAD(P)-binding domain"/>
    <property type="match status" value="1"/>
</dbReference>
<dbReference type="OrthoDB" id="382863at2759"/>
<sequence length="1220" mass="140822">MVVVYADVMTKIDKPDKASNRNILRIRFKSFISNDIKPIYAKYCLNENEKCEVRWDVAHFRRRDFDPALNCRLASIKDNDYVTPIFNSKSNVLQDLYGEFYIAELVAAQNDEMKAFVLESSDSSKAVGFMSVTTNFDCECLNRQYDLQAFNCLLKEVDEEKLEHKALQELQDQKEGNWVHRHLEGRFGTDFTPKMSEIASFPENNNAVAIQLYGLLPKYDHRSRDFLVFMFDQFPEIDYAVISVPRLEPETSLLQEFCRVKPRITTTVTQELYVYHRANLISDFKVRLATRRDLNEILELAQSMHHFDQNLFKDNIKKYMEMASEQDGTALFCYVTTCLDKVVGVLFARAERNINWLRANYDLEDYIYFMQHGSLEFATIIHFLLSSNAQSRAKLFIREVMRQAGKSCFFYYVYPPWSTDTRLKMNTPLSCLADFFPVRPRQQIIYPAELLNSEKAPQSSSLTCELDNPPPAVYLITRNLLMEPKIVVNARIIVVGASSTGLAFLEQLAFSRHIRFNNLVLLSPHGLPEDTESPENSLISLFYPERFKQDRRRLGQLSLRTIMHVILGTLTAINRKRKVITIDDKQEISYDFMILTPGLQYHPSIPIGIDTDYSALRRQIDNCDRILITTKHKAANLFLLNDKNSALEAINYVQKHLIPNDVDQQGAFQDEALQTNALLEDPDSDNNFKFKPENGPIIVYGNCLDAYVCVNGLLQMGVPGFRIILLHPVVEIDSLDAEDDVFNVTSNPFEDITVESAVHKEIERRGVRVFKNCRLLCWNNDPTALYVDEIESATFLFDGIEKRVQCVSLSLELDTESGGSSPFPPVGYIEGMCFAKQSCPVRSLNSATASILGQSGMSESATVHCFSFVRALSSLNLEVWNSLPIKAFIVWKDIGRSMHCKIVVPFLASAFFPFTDKKIDYDFFKAVNDACLVFDKRLVIDDNFRTSDPCIRAAGPATKYPRILYNDKFTHSLFNSLEIGEKLGESFLKEFDPSTERPREPLKDESHLLPQFKMPRLVHAKLPGDYNYLHIWPPGYKRNYLLRLIGPDLRNTLVTGGPDQEFDYFHIHINDLKRIDRIVCLSRKSIPISNYFNLYSTNEKLVNNLVSRYEEKLIEDFYSFFEEPWAMALFHDRFNDFKEEIHELCCKAKEEGQETLIDFVRSFIDPSKKEVPEETLERIHLEHLRRSHKVEIEKRTIDFIANNYDLLPMYAKPDMIKQVN</sequence>
<evidence type="ECO:0000313" key="5">
    <source>
        <dbReference type="WBParaSite" id="HNAJ_0000759901-mRNA-1"/>
    </source>
</evidence>
<dbReference type="PANTHER" id="PTHR21178:SF8">
    <property type="entry name" value="CILIA- AND FLAGELLA-ASSOCIATED PROTEIN 61"/>
    <property type="match status" value="1"/>
</dbReference>
<dbReference type="Proteomes" id="UP000278807">
    <property type="component" value="Unassembled WGS sequence"/>
</dbReference>
<dbReference type="PANTHER" id="PTHR21178">
    <property type="entry name" value="CILIA- AND FLAGELLA-ASSOCIATED PROTEIN 61"/>
    <property type="match status" value="1"/>
</dbReference>
<dbReference type="InterPro" id="IPR038884">
    <property type="entry name" value="CFAP61"/>
</dbReference>
<evidence type="ECO:0000259" key="2">
    <source>
        <dbReference type="Pfam" id="PF23150"/>
    </source>
</evidence>
<keyword evidence="4" id="KW-1185">Reference proteome</keyword>
<dbReference type="WBParaSite" id="HNAJ_0000759901-mRNA-1">
    <property type="protein sequence ID" value="HNAJ_0000759901-mRNA-1"/>
    <property type="gene ID" value="HNAJ_0000759901"/>
</dbReference>
<dbReference type="EMBL" id="UZAE01012084">
    <property type="protein sequence ID" value="VDO03455.1"/>
    <property type="molecule type" value="Genomic_DNA"/>
</dbReference>
<dbReference type="Pfam" id="PF23150">
    <property type="entry name" value="CFAP61_dimer"/>
    <property type="match status" value="1"/>
</dbReference>
<reference evidence="3 4" key="2">
    <citation type="submission" date="2018-11" db="EMBL/GenBank/DDBJ databases">
        <authorList>
            <consortium name="Pathogen Informatics"/>
        </authorList>
    </citation>
    <scope>NUCLEOTIDE SEQUENCE [LARGE SCALE GENOMIC DNA]</scope>
</reference>
<feature type="domain" description="Cilia- and flagella-associated protein 61 N-terminal" evidence="1">
    <location>
        <begin position="225"/>
        <end position="366"/>
    </location>
</feature>
<organism evidence="5">
    <name type="scientific">Rodentolepis nana</name>
    <name type="common">Dwarf tapeworm</name>
    <name type="synonym">Hymenolepis nana</name>
    <dbReference type="NCBI Taxonomy" id="102285"/>
    <lineage>
        <taxon>Eukaryota</taxon>
        <taxon>Metazoa</taxon>
        <taxon>Spiralia</taxon>
        <taxon>Lophotrochozoa</taxon>
        <taxon>Platyhelminthes</taxon>
        <taxon>Cestoda</taxon>
        <taxon>Eucestoda</taxon>
        <taxon>Cyclophyllidea</taxon>
        <taxon>Hymenolepididae</taxon>
        <taxon>Rodentolepis</taxon>
    </lineage>
</organism>
<protein>
    <submittedName>
        <fullName evidence="5">DUF4821 domain-containing protein</fullName>
    </submittedName>
</protein>
<proteinExistence type="predicted"/>
<name>A0A0R3TKA9_RODNA</name>
<dbReference type="InterPro" id="IPR032151">
    <property type="entry name" value="CFAP61_N"/>
</dbReference>
<dbReference type="AlphaFoldDB" id="A0A0R3TKA9"/>
<evidence type="ECO:0000313" key="4">
    <source>
        <dbReference type="Proteomes" id="UP000278807"/>
    </source>
</evidence>
<dbReference type="Gene3D" id="3.50.50.60">
    <property type="entry name" value="FAD/NAD(P)-binding domain"/>
    <property type="match status" value="1"/>
</dbReference>
<feature type="domain" description="Cilia- and flagella-associated protein 61 N-terminal" evidence="1">
    <location>
        <begin position="50"/>
        <end position="155"/>
    </location>
</feature>
<dbReference type="STRING" id="102285.A0A0R3TKA9"/>